<organism evidence="2 3">
    <name type="scientific">Adineta ricciae</name>
    <name type="common">Rotifer</name>
    <dbReference type="NCBI Taxonomy" id="249248"/>
    <lineage>
        <taxon>Eukaryota</taxon>
        <taxon>Metazoa</taxon>
        <taxon>Spiralia</taxon>
        <taxon>Gnathifera</taxon>
        <taxon>Rotifera</taxon>
        <taxon>Eurotatoria</taxon>
        <taxon>Bdelloidea</taxon>
        <taxon>Adinetida</taxon>
        <taxon>Adinetidae</taxon>
        <taxon>Adineta</taxon>
    </lineage>
</organism>
<feature type="signal peptide" evidence="1">
    <location>
        <begin position="1"/>
        <end position="27"/>
    </location>
</feature>
<reference evidence="2" key="1">
    <citation type="submission" date="2021-02" db="EMBL/GenBank/DDBJ databases">
        <authorList>
            <person name="Nowell W R."/>
        </authorList>
    </citation>
    <scope>NUCLEOTIDE SEQUENCE</scope>
</reference>
<name>A0A813XKA7_ADIRI</name>
<accession>A0A813XKA7</accession>
<comment type="caution">
    <text evidence="2">The sequence shown here is derived from an EMBL/GenBank/DDBJ whole genome shotgun (WGS) entry which is preliminary data.</text>
</comment>
<evidence type="ECO:0000256" key="1">
    <source>
        <dbReference type="SAM" id="SignalP"/>
    </source>
</evidence>
<evidence type="ECO:0000313" key="3">
    <source>
        <dbReference type="Proteomes" id="UP000663828"/>
    </source>
</evidence>
<protein>
    <submittedName>
        <fullName evidence="2">Uncharacterized protein</fullName>
    </submittedName>
</protein>
<sequence length="97" mass="11011">MNSTTLFAGVLSCVLLMLALTHSFALSDQTSDGEQHHLLFEQPPILLPNKLISIYQDDSASNEDSSVHEFEKRRFNAWAGKRSTFGKRRFNAWAGRR</sequence>
<dbReference type="EMBL" id="CAJNOR010000305">
    <property type="protein sequence ID" value="CAF0874422.1"/>
    <property type="molecule type" value="Genomic_DNA"/>
</dbReference>
<keyword evidence="1" id="KW-0732">Signal</keyword>
<feature type="chain" id="PRO_5032919336" evidence="1">
    <location>
        <begin position="28"/>
        <end position="97"/>
    </location>
</feature>
<dbReference type="AlphaFoldDB" id="A0A813XKA7"/>
<gene>
    <name evidence="2" type="ORF">XAT740_LOCUS6663</name>
</gene>
<dbReference type="Proteomes" id="UP000663828">
    <property type="component" value="Unassembled WGS sequence"/>
</dbReference>
<keyword evidence="3" id="KW-1185">Reference proteome</keyword>
<evidence type="ECO:0000313" key="2">
    <source>
        <dbReference type="EMBL" id="CAF0874422.1"/>
    </source>
</evidence>
<proteinExistence type="predicted"/>